<evidence type="ECO:0000313" key="11">
    <source>
        <dbReference type="Ensembl" id="ENSANIP00000013346.1"/>
    </source>
</evidence>
<evidence type="ECO:0000256" key="7">
    <source>
        <dbReference type="ARBA" id="ARBA00023054"/>
    </source>
</evidence>
<keyword evidence="8" id="KW-0472">Membrane</keyword>
<protein>
    <submittedName>
        <fullName evidence="11">Syntaxin 18</fullName>
    </submittedName>
</protein>
<evidence type="ECO:0000256" key="4">
    <source>
        <dbReference type="ARBA" id="ARBA00022692"/>
    </source>
</evidence>
<name>A0A8B9RVB9_9AVES</name>
<accession>A0A8B9RVB9</accession>
<feature type="region of interest" description="Disordered" evidence="10">
    <location>
        <begin position="74"/>
        <end position="130"/>
    </location>
</feature>
<evidence type="ECO:0000256" key="8">
    <source>
        <dbReference type="ARBA" id="ARBA00023136"/>
    </source>
</evidence>
<keyword evidence="7 9" id="KW-0175">Coiled coil</keyword>
<dbReference type="GO" id="GO:0005484">
    <property type="term" value="F:SNAP receptor activity"/>
    <property type="evidence" value="ECO:0007669"/>
    <property type="project" value="InterPro"/>
</dbReference>
<dbReference type="GO" id="GO:0005783">
    <property type="term" value="C:endoplasmic reticulum"/>
    <property type="evidence" value="ECO:0007669"/>
    <property type="project" value="TreeGrafter"/>
</dbReference>
<dbReference type="PANTHER" id="PTHR15959">
    <property type="entry name" value="SYNTAXIN-18"/>
    <property type="match status" value="1"/>
</dbReference>
<keyword evidence="12" id="KW-1185">Reference proteome</keyword>
<keyword evidence="6" id="KW-1133">Transmembrane helix</keyword>
<dbReference type="InterPro" id="IPR006012">
    <property type="entry name" value="Syntaxin/epimorphin_CS"/>
</dbReference>
<proteinExistence type="inferred from homology"/>
<dbReference type="PROSITE" id="PS00914">
    <property type="entry name" value="SYNTAXIN"/>
    <property type="match status" value="1"/>
</dbReference>
<keyword evidence="3" id="KW-0813">Transport</keyword>
<dbReference type="GO" id="GO:0006886">
    <property type="term" value="P:intracellular protein transport"/>
    <property type="evidence" value="ECO:0007669"/>
    <property type="project" value="InterPro"/>
</dbReference>
<organism evidence="11 12">
    <name type="scientific">Accipiter nisus</name>
    <name type="common">Eurasian sparrowhawk</name>
    <dbReference type="NCBI Taxonomy" id="211598"/>
    <lineage>
        <taxon>Eukaryota</taxon>
        <taxon>Metazoa</taxon>
        <taxon>Chordata</taxon>
        <taxon>Craniata</taxon>
        <taxon>Vertebrata</taxon>
        <taxon>Euteleostomi</taxon>
        <taxon>Archelosauria</taxon>
        <taxon>Archosauria</taxon>
        <taxon>Dinosauria</taxon>
        <taxon>Saurischia</taxon>
        <taxon>Theropoda</taxon>
        <taxon>Coelurosauria</taxon>
        <taxon>Aves</taxon>
        <taxon>Neognathae</taxon>
        <taxon>Neoaves</taxon>
        <taxon>Telluraves</taxon>
        <taxon>Accipitrimorphae</taxon>
        <taxon>Accipitriformes</taxon>
        <taxon>Accipitridae</taxon>
        <taxon>Accipitrinae</taxon>
        <taxon>Accipiter</taxon>
    </lineage>
</organism>
<evidence type="ECO:0000256" key="1">
    <source>
        <dbReference type="ARBA" id="ARBA00004211"/>
    </source>
</evidence>
<dbReference type="AlphaFoldDB" id="A0A8B9RVB9"/>
<reference evidence="11" key="1">
    <citation type="submission" date="2025-08" db="UniProtKB">
        <authorList>
            <consortium name="Ensembl"/>
        </authorList>
    </citation>
    <scope>IDENTIFICATION</scope>
</reference>
<keyword evidence="5" id="KW-0653">Protein transport</keyword>
<feature type="compositionally biased region" description="Polar residues" evidence="10">
    <location>
        <begin position="77"/>
        <end position="96"/>
    </location>
</feature>
<feature type="coiled-coil region" evidence="9">
    <location>
        <begin position="137"/>
        <end position="164"/>
    </location>
</feature>
<dbReference type="Ensembl" id="ENSANIT00000013819.1">
    <property type="protein sequence ID" value="ENSANIP00000013346.1"/>
    <property type="gene ID" value="ENSANIG00000009068.1"/>
</dbReference>
<feature type="compositionally biased region" description="Basic and acidic residues" evidence="10">
    <location>
        <begin position="101"/>
        <end position="113"/>
    </location>
</feature>
<dbReference type="Proteomes" id="UP000694541">
    <property type="component" value="Unplaced"/>
</dbReference>
<dbReference type="GO" id="GO:0006890">
    <property type="term" value="P:retrograde vesicle-mediated transport, Golgi to endoplasmic reticulum"/>
    <property type="evidence" value="ECO:0007669"/>
    <property type="project" value="TreeGrafter"/>
</dbReference>
<comment type="similarity">
    <text evidence="2">Belongs to the syntaxin family.</text>
</comment>
<dbReference type="CDD" id="cd15850">
    <property type="entry name" value="SNARE_syntaxin18"/>
    <property type="match status" value="1"/>
</dbReference>
<dbReference type="SUPFAM" id="SSF58038">
    <property type="entry name" value="SNARE fusion complex"/>
    <property type="match status" value="1"/>
</dbReference>
<keyword evidence="4" id="KW-0812">Transmembrane</keyword>
<evidence type="ECO:0000256" key="6">
    <source>
        <dbReference type="ARBA" id="ARBA00022989"/>
    </source>
</evidence>
<evidence type="ECO:0000256" key="3">
    <source>
        <dbReference type="ARBA" id="ARBA00022448"/>
    </source>
</evidence>
<comment type="subcellular location">
    <subcellularLocation>
        <location evidence="1">Membrane</location>
        <topology evidence="1">Single-pass type IV membrane protein</topology>
    </subcellularLocation>
</comment>
<reference evidence="11" key="2">
    <citation type="submission" date="2025-09" db="UniProtKB">
        <authorList>
            <consortium name="Ensembl"/>
        </authorList>
    </citation>
    <scope>IDENTIFICATION</scope>
</reference>
<evidence type="ECO:0000256" key="10">
    <source>
        <dbReference type="SAM" id="MobiDB-lite"/>
    </source>
</evidence>
<dbReference type="PANTHER" id="PTHR15959:SF0">
    <property type="entry name" value="SYNTAXIN-18"/>
    <property type="match status" value="1"/>
</dbReference>
<evidence type="ECO:0000256" key="2">
    <source>
        <dbReference type="ARBA" id="ARBA00009063"/>
    </source>
</evidence>
<evidence type="ECO:0000256" key="9">
    <source>
        <dbReference type="SAM" id="Coils"/>
    </source>
</evidence>
<evidence type="ECO:0000256" key="5">
    <source>
        <dbReference type="ARBA" id="ARBA00022927"/>
    </source>
</evidence>
<dbReference type="GO" id="GO:0031201">
    <property type="term" value="C:SNARE complex"/>
    <property type="evidence" value="ECO:0007669"/>
    <property type="project" value="TreeGrafter"/>
</dbReference>
<evidence type="ECO:0000313" key="12">
    <source>
        <dbReference type="Proteomes" id="UP000694541"/>
    </source>
</evidence>
<sequence>MQTFVQFSKNLKDCVISFLCISAHKGVQSAQVKEHRTAVLDFIEDYLKRVCKLYSEQRAIRVKRVIDKKRLSRLEPEQSNVSKSPLSPEKSSQNPLDDSEEKLSAEESKDKNLPDAQSNLGLWGDGKGEDELSPEEIQMFEQENQRLVGEMNNLFDEVRQIEGKVVEISRLQEIFTEKVLQQETDIDNIHQLVVGATENIKEGNEDIREVTFQSCVLNSLVSLNFQFCPSVALNSTCELTQSTGAVCAGVLGHDFGIIVQVGGGS</sequence>